<dbReference type="STRING" id="1454003.AW10_00829"/>
<gene>
    <name evidence="1" type="ORF">AW10_00829</name>
</gene>
<name>A0A011PYH4_9PROT</name>
<organism evidence="1 2">
    <name type="scientific">Candidatus Accumulibacter appositus</name>
    <dbReference type="NCBI Taxonomy" id="1454003"/>
    <lineage>
        <taxon>Bacteria</taxon>
        <taxon>Pseudomonadati</taxon>
        <taxon>Pseudomonadota</taxon>
        <taxon>Betaproteobacteria</taxon>
        <taxon>Candidatus Accumulibacter</taxon>
    </lineage>
</organism>
<dbReference type="InterPro" id="IPR011990">
    <property type="entry name" value="TPR-like_helical_dom_sf"/>
</dbReference>
<accession>A0A011PYH4</accession>
<dbReference type="InterPro" id="IPR035897">
    <property type="entry name" value="Toll_tir_struct_dom_sf"/>
</dbReference>
<comment type="caution">
    <text evidence="1">The sequence shown here is derived from an EMBL/GenBank/DDBJ whole genome shotgun (WGS) entry which is preliminary data.</text>
</comment>
<dbReference type="Gene3D" id="3.40.50.10140">
    <property type="entry name" value="Toll/interleukin-1 receptor homology (TIR) domain"/>
    <property type="match status" value="1"/>
</dbReference>
<proteinExistence type="predicted"/>
<dbReference type="EMBL" id="JEMX01000014">
    <property type="protein sequence ID" value="EXI82002.1"/>
    <property type="molecule type" value="Genomic_DNA"/>
</dbReference>
<sequence>MPAQIFISYRRSEAAGHVRWLRDRLAHWFDAESLFYDQGSIDSGERFPEVLAERLAGADFLEESLAGRRRDDLRALSADLDGLPLALEQAASYLEEQALALRWRVLGEEHPDTSISAWNLFATLHQAEETEAARAGSVSICCGLPSAIRPGLAAISERFEVLSGSLPVSMTGNRRHRRTTGAVRHWRALSRFALTAKTRTRGSRELLALVPRETT</sequence>
<evidence type="ECO:0008006" key="3">
    <source>
        <dbReference type="Google" id="ProtNLM"/>
    </source>
</evidence>
<reference evidence="1 2" key="1">
    <citation type="submission" date="2014-02" db="EMBL/GenBank/DDBJ databases">
        <title>Expanding our view of genomic diversity in Candidatus Accumulibacter clades.</title>
        <authorList>
            <person name="Skennerton C.T."/>
            <person name="Barr J.J."/>
            <person name="Slater F.R."/>
            <person name="Bond P.L."/>
            <person name="Tyson G.W."/>
        </authorList>
    </citation>
    <scope>NUCLEOTIDE SEQUENCE [LARGE SCALE GENOMIC DNA]</scope>
    <source>
        <strain evidence="2">BA-92</strain>
    </source>
</reference>
<evidence type="ECO:0000313" key="2">
    <source>
        <dbReference type="Proteomes" id="UP000021816"/>
    </source>
</evidence>
<dbReference type="PATRIC" id="fig|1454003.3.peg.852"/>
<protein>
    <recommendedName>
        <fullName evidence="3">TIR domain-containing protein</fullName>
    </recommendedName>
</protein>
<dbReference type="Gene3D" id="1.25.40.10">
    <property type="entry name" value="Tetratricopeptide repeat domain"/>
    <property type="match status" value="1"/>
</dbReference>
<evidence type="ECO:0000313" key="1">
    <source>
        <dbReference type="EMBL" id="EXI82002.1"/>
    </source>
</evidence>
<dbReference type="AlphaFoldDB" id="A0A011PYH4"/>
<dbReference type="Proteomes" id="UP000021816">
    <property type="component" value="Unassembled WGS sequence"/>
</dbReference>